<evidence type="ECO:0000313" key="3">
    <source>
        <dbReference type="Proteomes" id="UP001273166"/>
    </source>
</evidence>
<dbReference type="AlphaFoldDB" id="A0AAJ0M5N3"/>
<dbReference type="Proteomes" id="UP001273166">
    <property type="component" value="Unassembled WGS sequence"/>
</dbReference>
<comment type="caution">
    <text evidence="2">The sequence shown here is derived from an EMBL/GenBank/DDBJ whole genome shotgun (WGS) entry which is preliminary data.</text>
</comment>
<evidence type="ECO:0000256" key="1">
    <source>
        <dbReference type="SAM" id="MobiDB-lite"/>
    </source>
</evidence>
<accession>A0AAJ0M5N3</accession>
<dbReference type="GeneID" id="87887129"/>
<gene>
    <name evidence="2" type="ORF">B0T15DRAFT_517156</name>
</gene>
<name>A0AAJ0M5N3_9PEZI</name>
<sequence length="209" mass="23534">MLSQQPTEKILLCPVRRFGRCVFPVAQVRLHNVLRTSTRSISPAAVRQGKRRERSAAVGTFTAHLHDRQLYHVDLHSDWRRVSTPSRSPWSGRRSLVGWMADGDRVVRAACSCRPTRSLCPSLRTRHQLGGSCRRFLRPTSPSDSTELALNSNRPRPIGSALLHCASAALRRQWALMFRGEKRRAAAHSSDSRPSWRPRRAPKINGSCG</sequence>
<reference evidence="2" key="2">
    <citation type="submission" date="2023-06" db="EMBL/GenBank/DDBJ databases">
        <authorList>
            <consortium name="Lawrence Berkeley National Laboratory"/>
            <person name="Mondo S.J."/>
            <person name="Hensen N."/>
            <person name="Bonometti L."/>
            <person name="Westerberg I."/>
            <person name="Brannstrom I.O."/>
            <person name="Guillou S."/>
            <person name="Cros-Aarteil S."/>
            <person name="Calhoun S."/>
            <person name="Haridas S."/>
            <person name="Kuo A."/>
            <person name="Pangilinan J."/>
            <person name="Riley R."/>
            <person name="Labutti K."/>
            <person name="Andreopoulos B."/>
            <person name="Lipzen A."/>
            <person name="Chen C."/>
            <person name="Yanf M."/>
            <person name="Daum C."/>
            <person name="Ng V."/>
            <person name="Clum A."/>
            <person name="Steindorff A."/>
            <person name="Ohm R."/>
            <person name="Martin F."/>
            <person name="Silar P."/>
            <person name="Natvig D."/>
            <person name="Lalanne C."/>
            <person name="Gautier V."/>
            <person name="Ament-Velasquez S.L."/>
            <person name="Kruys A."/>
            <person name="Hutchinson M.I."/>
            <person name="Powell A.J."/>
            <person name="Barry K."/>
            <person name="Miller A.N."/>
            <person name="Grigoriev I.V."/>
            <person name="Debuchy R."/>
            <person name="Gladieux P."/>
            <person name="Thoren M.H."/>
            <person name="Johannesson H."/>
        </authorList>
    </citation>
    <scope>NUCLEOTIDE SEQUENCE</scope>
    <source>
        <strain evidence="2">CBS 333.67</strain>
    </source>
</reference>
<feature type="region of interest" description="Disordered" evidence="1">
    <location>
        <begin position="184"/>
        <end position="209"/>
    </location>
</feature>
<dbReference type="RefSeq" id="XP_062725801.1">
    <property type="nucleotide sequence ID" value="XM_062868300.1"/>
</dbReference>
<reference evidence="2" key="1">
    <citation type="journal article" date="2023" name="Mol. Phylogenet. Evol.">
        <title>Genome-scale phylogeny and comparative genomics of the fungal order Sordariales.</title>
        <authorList>
            <person name="Hensen N."/>
            <person name="Bonometti L."/>
            <person name="Westerberg I."/>
            <person name="Brannstrom I.O."/>
            <person name="Guillou S."/>
            <person name="Cros-Aarteil S."/>
            <person name="Calhoun S."/>
            <person name="Haridas S."/>
            <person name="Kuo A."/>
            <person name="Mondo S."/>
            <person name="Pangilinan J."/>
            <person name="Riley R."/>
            <person name="LaButti K."/>
            <person name="Andreopoulos B."/>
            <person name="Lipzen A."/>
            <person name="Chen C."/>
            <person name="Yan M."/>
            <person name="Daum C."/>
            <person name="Ng V."/>
            <person name="Clum A."/>
            <person name="Steindorff A."/>
            <person name="Ohm R.A."/>
            <person name="Martin F."/>
            <person name="Silar P."/>
            <person name="Natvig D.O."/>
            <person name="Lalanne C."/>
            <person name="Gautier V."/>
            <person name="Ament-Velasquez S.L."/>
            <person name="Kruys A."/>
            <person name="Hutchinson M.I."/>
            <person name="Powell A.J."/>
            <person name="Barry K."/>
            <person name="Miller A.N."/>
            <person name="Grigoriev I.V."/>
            <person name="Debuchy R."/>
            <person name="Gladieux P."/>
            <person name="Hiltunen Thoren M."/>
            <person name="Johannesson H."/>
        </authorList>
    </citation>
    <scope>NUCLEOTIDE SEQUENCE</scope>
    <source>
        <strain evidence="2">CBS 333.67</strain>
    </source>
</reference>
<proteinExistence type="predicted"/>
<protein>
    <submittedName>
        <fullName evidence="2">Uncharacterized protein</fullName>
    </submittedName>
</protein>
<organism evidence="2 3">
    <name type="scientific">Chaetomium strumarium</name>
    <dbReference type="NCBI Taxonomy" id="1170767"/>
    <lineage>
        <taxon>Eukaryota</taxon>
        <taxon>Fungi</taxon>
        <taxon>Dikarya</taxon>
        <taxon>Ascomycota</taxon>
        <taxon>Pezizomycotina</taxon>
        <taxon>Sordariomycetes</taxon>
        <taxon>Sordariomycetidae</taxon>
        <taxon>Sordariales</taxon>
        <taxon>Chaetomiaceae</taxon>
        <taxon>Chaetomium</taxon>
    </lineage>
</organism>
<evidence type="ECO:0000313" key="2">
    <source>
        <dbReference type="EMBL" id="KAK3310021.1"/>
    </source>
</evidence>
<dbReference type="EMBL" id="JAUDZG010000001">
    <property type="protein sequence ID" value="KAK3310021.1"/>
    <property type="molecule type" value="Genomic_DNA"/>
</dbReference>
<keyword evidence="3" id="KW-1185">Reference proteome</keyword>